<dbReference type="HOGENOM" id="CLU_027466_2_0_1"/>
<accession>H3H147</accession>
<evidence type="ECO:0000313" key="2">
    <source>
        <dbReference type="EnsemblProtists" id="Phyra83937"/>
    </source>
</evidence>
<reference evidence="3" key="1">
    <citation type="journal article" date="2006" name="Science">
        <title>Phytophthora genome sequences uncover evolutionary origins and mechanisms of pathogenesis.</title>
        <authorList>
            <person name="Tyler B.M."/>
            <person name="Tripathy S."/>
            <person name="Zhang X."/>
            <person name="Dehal P."/>
            <person name="Jiang R.H."/>
            <person name="Aerts A."/>
            <person name="Arredondo F.D."/>
            <person name="Baxter L."/>
            <person name="Bensasson D."/>
            <person name="Beynon J.L."/>
            <person name="Chapman J."/>
            <person name="Damasceno C.M."/>
            <person name="Dorrance A.E."/>
            <person name="Dou D."/>
            <person name="Dickerman A.W."/>
            <person name="Dubchak I.L."/>
            <person name="Garbelotto M."/>
            <person name="Gijzen M."/>
            <person name="Gordon S.G."/>
            <person name="Govers F."/>
            <person name="Grunwald N.J."/>
            <person name="Huang W."/>
            <person name="Ivors K.L."/>
            <person name="Jones R.W."/>
            <person name="Kamoun S."/>
            <person name="Krampis K."/>
            <person name="Lamour K.H."/>
            <person name="Lee M.K."/>
            <person name="McDonald W.H."/>
            <person name="Medina M."/>
            <person name="Meijer H.J."/>
            <person name="Nordberg E.K."/>
            <person name="Maclean D.J."/>
            <person name="Ospina-Giraldo M.D."/>
            <person name="Morris P.F."/>
            <person name="Phuntumart V."/>
            <person name="Putnam N.H."/>
            <person name="Rash S."/>
            <person name="Rose J.K."/>
            <person name="Sakihama Y."/>
            <person name="Salamov A.A."/>
            <person name="Savidor A."/>
            <person name="Scheuring C.F."/>
            <person name="Smith B.M."/>
            <person name="Sobral B.W."/>
            <person name="Terry A."/>
            <person name="Torto-Alalibo T.A."/>
            <person name="Win J."/>
            <person name="Xu Z."/>
            <person name="Zhang H."/>
            <person name="Grigoriev I.V."/>
            <person name="Rokhsar D.S."/>
            <person name="Boore J.L."/>
        </authorList>
    </citation>
    <scope>NUCLEOTIDE SEQUENCE [LARGE SCALE GENOMIC DNA]</scope>
    <source>
        <strain evidence="3">Pr102</strain>
    </source>
</reference>
<dbReference type="Pfam" id="PF10551">
    <property type="entry name" value="MULE"/>
    <property type="match status" value="1"/>
</dbReference>
<feature type="domain" description="MULE transposase" evidence="1">
    <location>
        <begin position="228"/>
        <end position="330"/>
    </location>
</feature>
<evidence type="ECO:0000259" key="1">
    <source>
        <dbReference type="Pfam" id="PF10551"/>
    </source>
</evidence>
<proteinExistence type="predicted"/>
<evidence type="ECO:0000313" key="3">
    <source>
        <dbReference type="Proteomes" id="UP000005238"/>
    </source>
</evidence>
<reference evidence="2" key="2">
    <citation type="submission" date="2015-06" db="UniProtKB">
        <authorList>
            <consortium name="EnsemblProtists"/>
        </authorList>
    </citation>
    <scope>IDENTIFICATION</scope>
    <source>
        <strain evidence="2">Pr102</strain>
    </source>
</reference>
<dbReference type="EnsemblProtists" id="Phyra83937">
    <property type="protein sequence ID" value="Phyra83937"/>
    <property type="gene ID" value="Phyra83937"/>
</dbReference>
<keyword evidence="3" id="KW-1185">Reference proteome</keyword>
<organism evidence="2 3">
    <name type="scientific">Phytophthora ramorum</name>
    <name type="common">Sudden oak death agent</name>
    <dbReference type="NCBI Taxonomy" id="164328"/>
    <lineage>
        <taxon>Eukaryota</taxon>
        <taxon>Sar</taxon>
        <taxon>Stramenopiles</taxon>
        <taxon>Oomycota</taxon>
        <taxon>Peronosporomycetes</taxon>
        <taxon>Peronosporales</taxon>
        <taxon>Peronosporaceae</taxon>
        <taxon>Phytophthora</taxon>
    </lineage>
</organism>
<dbReference type="Proteomes" id="UP000005238">
    <property type="component" value="Unassembled WGS sequence"/>
</dbReference>
<dbReference type="PANTHER" id="PTHR48142">
    <property type="entry name" value="PIGMENTOSA GTPASE REGULATOR-LIKE PROTEIN, PUTATIVE-RELATED"/>
    <property type="match status" value="1"/>
</dbReference>
<dbReference type="PANTHER" id="PTHR48142:SF1">
    <property type="entry name" value="MULE TRANSPOSASE DOMAIN-CONTAINING PROTEIN"/>
    <property type="match status" value="1"/>
</dbReference>
<dbReference type="InterPro" id="IPR018289">
    <property type="entry name" value="MULE_transposase_dom"/>
</dbReference>
<dbReference type="eggNOG" id="ENOG502SKPR">
    <property type="taxonomic scope" value="Eukaryota"/>
</dbReference>
<sequence length="551" mass="62406">MPRWVSWREIAVDVDAAEAEAVMARLKSFDIDKSQAMGCTICPGGDHKMRYRLLECSSESCTETSPVKCTWRGKLITCLESEHASIFEFGNHSSPAASPGHRKLTLAQKAFCRDLAENHLRPMRIRHALSRKFATPLDELPRLKTVQNFVNHYGQMENHDRVQELTTLICEHAYTGAEPMTQPFTFASYMDNQGKPIVGSGSDKRPFLVDSSTKALMLRMTVPPKSFILHLDGTYKTNQCDYPALLVGVSDRSRRFHLVALFVMSNETQPMFQAALLSLRRVYFWISDKHPSVHYAMADGDRAQCNALAAVFGDHPRYRFLMCFFHAMKRVHERVKLLPSGLQVRVLRELYGLHFARSQTEYMEMLRPILQGWMSEPCLVPFAQYIHGQWLTGHFTAWQVLAPPSGFASTNNPAETSNALLKRDYTLLRRLKMGTLLRELSVCCQDQSSSARAFEFAVCPPPTLARRVSELVREKRLGVARDQDLDAVRAGACCLIRVISLPAPRVLVAPNNRSEETIAVTAQMGVNYARKEYEGEPTDGWPFDALRQWCP</sequence>
<dbReference type="EMBL" id="DS566096">
    <property type="status" value="NOT_ANNOTATED_CDS"/>
    <property type="molecule type" value="Genomic_DNA"/>
</dbReference>
<protein>
    <recommendedName>
        <fullName evidence="1">MULE transposase domain-containing protein</fullName>
    </recommendedName>
</protein>
<dbReference type="AlphaFoldDB" id="H3H147"/>
<name>H3H147_PHYRM</name>
<dbReference type="InParanoid" id="H3H147"/>